<sequence>MGCLARGPRIGDLGDAAQPDLAAARRRRVERRGGRQMSDLIWLAVAFLGALILSLDIALAMLFATTVILLFGGIVPLHLIAEKAVSQVKLFPLLAIPGFILMGELMNMVGLTRSLGELARKIVGRWRGGMGAATVVACMFFGGMTGSGLAETVAIGMLMIPMLTRHGYPKEFSAAMIAAGGSLGPIIPPSIPMVIYASIAPTVSVSALFIGGIVPGILIGLSFLVIVVWRTRAFATADMPLDGEEEVGFGRTVLDAVPALVAPAIVLGGVLGGVVTVTEASVLAATYVALFGFVTGRLRLGDLGGAAMNTATATGTFGFIIAAAGPFSFFLALFDAPGLVGTVLTDFSGGNTVLLMLVLTAILIGLGCLVEATSLVIILAPILAATASAAGIDQLHMALVSICALMLGLFTPPVGTNLFAITGIAQVPIERISREIIPFAFAAAAVVALMAAFPQIVLFLPQLVR</sequence>
<feature type="transmembrane region" description="Helical" evidence="7">
    <location>
        <begin position="61"/>
        <end position="81"/>
    </location>
</feature>
<feature type="domain" description="TRAP C4-dicarboxylate transport system permease DctM subunit" evidence="8">
    <location>
        <begin position="46"/>
        <end position="456"/>
    </location>
</feature>
<evidence type="ECO:0000256" key="2">
    <source>
        <dbReference type="ARBA" id="ARBA00022475"/>
    </source>
</evidence>
<keyword evidence="2" id="KW-1003">Cell membrane</keyword>
<dbReference type="AlphaFoldDB" id="A0A3L7AEG6"/>
<comment type="subcellular location">
    <subcellularLocation>
        <location evidence="1 7">Cell inner membrane</location>
        <topology evidence="1 7">Multi-pass membrane protein</topology>
    </subcellularLocation>
</comment>
<keyword evidence="3 7" id="KW-0997">Cell inner membrane</keyword>
<dbReference type="InterPro" id="IPR010656">
    <property type="entry name" value="DctM"/>
</dbReference>
<feature type="transmembrane region" description="Helical" evidence="7">
    <location>
        <begin position="132"/>
        <end position="160"/>
    </location>
</feature>
<dbReference type="PIRSF" id="PIRSF006066">
    <property type="entry name" value="HI0050"/>
    <property type="match status" value="1"/>
</dbReference>
<evidence type="ECO:0000256" key="1">
    <source>
        <dbReference type="ARBA" id="ARBA00004429"/>
    </source>
</evidence>
<comment type="caution">
    <text evidence="9">The sequence shown here is derived from an EMBL/GenBank/DDBJ whole genome shotgun (WGS) entry which is preliminary data.</text>
</comment>
<dbReference type="OrthoDB" id="7339120at2"/>
<dbReference type="Pfam" id="PF06808">
    <property type="entry name" value="DctM"/>
    <property type="match status" value="1"/>
</dbReference>
<feature type="transmembrane region" description="Helical" evidence="7">
    <location>
        <begin position="436"/>
        <end position="460"/>
    </location>
</feature>
<keyword evidence="10" id="KW-1185">Reference proteome</keyword>
<feature type="transmembrane region" description="Helical" evidence="7">
    <location>
        <begin position="256"/>
        <end position="275"/>
    </location>
</feature>
<feature type="transmembrane region" description="Helical" evidence="7">
    <location>
        <begin position="395"/>
        <end position="416"/>
    </location>
</feature>
<accession>A0A3L7AEG6</accession>
<feature type="transmembrane region" description="Helical" evidence="7">
    <location>
        <begin position="93"/>
        <end position="112"/>
    </location>
</feature>
<evidence type="ECO:0000256" key="5">
    <source>
        <dbReference type="ARBA" id="ARBA00022989"/>
    </source>
</evidence>
<evidence type="ECO:0000313" key="9">
    <source>
        <dbReference type="EMBL" id="RLP78190.1"/>
    </source>
</evidence>
<comment type="subunit">
    <text evidence="7">The complex comprises the extracytoplasmic solute receptor protein and the two transmembrane proteins.</text>
</comment>
<feature type="transmembrane region" description="Helical" evidence="7">
    <location>
        <begin position="37"/>
        <end position="55"/>
    </location>
</feature>
<evidence type="ECO:0000256" key="3">
    <source>
        <dbReference type="ARBA" id="ARBA00022519"/>
    </source>
</evidence>
<dbReference type="PANTHER" id="PTHR33362">
    <property type="entry name" value="SIALIC ACID TRAP TRANSPORTER PERMEASE PROTEIN SIAT-RELATED"/>
    <property type="match status" value="1"/>
</dbReference>
<evidence type="ECO:0000256" key="6">
    <source>
        <dbReference type="ARBA" id="ARBA00023136"/>
    </source>
</evidence>
<name>A0A3L7AEG6_9HYPH</name>
<feature type="transmembrane region" description="Helical" evidence="7">
    <location>
        <begin position="281"/>
        <end position="300"/>
    </location>
</feature>
<dbReference type="Proteomes" id="UP000269692">
    <property type="component" value="Unassembled WGS sequence"/>
</dbReference>
<feature type="transmembrane region" description="Helical" evidence="7">
    <location>
        <begin position="354"/>
        <end position="383"/>
    </location>
</feature>
<keyword evidence="7" id="KW-0813">Transport</keyword>
<feature type="transmembrane region" description="Helical" evidence="7">
    <location>
        <begin position="312"/>
        <end position="334"/>
    </location>
</feature>
<comment type="similarity">
    <text evidence="7">Belongs to the TRAP transporter large permease family.</text>
</comment>
<keyword evidence="4 7" id="KW-0812">Transmembrane</keyword>
<feature type="transmembrane region" description="Helical" evidence="7">
    <location>
        <begin position="205"/>
        <end position="229"/>
    </location>
</feature>
<feature type="transmembrane region" description="Helical" evidence="7">
    <location>
        <begin position="172"/>
        <end position="199"/>
    </location>
</feature>
<keyword evidence="6 7" id="KW-0472">Membrane</keyword>
<evidence type="ECO:0000313" key="10">
    <source>
        <dbReference type="Proteomes" id="UP000269692"/>
    </source>
</evidence>
<evidence type="ECO:0000256" key="4">
    <source>
        <dbReference type="ARBA" id="ARBA00022692"/>
    </source>
</evidence>
<protein>
    <recommendedName>
        <fullName evidence="7">TRAP transporter large permease protein</fullName>
    </recommendedName>
</protein>
<evidence type="ECO:0000256" key="7">
    <source>
        <dbReference type="RuleBase" id="RU369079"/>
    </source>
</evidence>
<dbReference type="GO" id="GO:0005886">
    <property type="term" value="C:plasma membrane"/>
    <property type="evidence" value="ECO:0007669"/>
    <property type="project" value="UniProtKB-SubCell"/>
</dbReference>
<comment type="function">
    <text evidence="7">Part of the tripartite ATP-independent periplasmic (TRAP) transport system.</text>
</comment>
<dbReference type="InterPro" id="IPR004681">
    <property type="entry name" value="TRAP_DctM"/>
</dbReference>
<evidence type="ECO:0000259" key="8">
    <source>
        <dbReference type="Pfam" id="PF06808"/>
    </source>
</evidence>
<reference evidence="9 10" key="1">
    <citation type="submission" date="2018-10" db="EMBL/GenBank/DDBJ databases">
        <title>Xanthobacter tagetidis genome sequencing and assembly.</title>
        <authorList>
            <person name="Maclea K.S."/>
            <person name="Goen A.E."/>
            <person name="Fatima S.A."/>
        </authorList>
    </citation>
    <scope>NUCLEOTIDE SEQUENCE [LARGE SCALE GENOMIC DNA]</scope>
    <source>
        <strain evidence="9 10">ATCC 700314</strain>
    </source>
</reference>
<dbReference type="NCBIfam" id="TIGR00786">
    <property type="entry name" value="dctM"/>
    <property type="match status" value="1"/>
</dbReference>
<gene>
    <name evidence="9" type="ORF">D9R14_12450</name>
</gene>
<organism evidence="9 10">
    <name type="scientific">Xanthobacter tagetidis</name>
    <dbReference type="NCBI Taxonomy" id="60216"/>
    <lineage>
        <taxon>Bacteria</taxon>
        <taxon>Pseudomonadati</taxon>
        <taxon>Pseudomonadota</taxon>
        <taxon>Alphaproteobacteria</taxon>
        <taxon>Hyphomicrobiales</taxon>
        <taxon>Xanthobacteraceae</taxon>
        <taxon>Xanthobacter</taxon>
    </lineage>
</organism>
<keyword evidence="5 7" id="KW-1133">Transmembrane helix</keyword>
<dbReference type="EMBL" id="RCTF01000009">
    <property type="protein sequence ID" value="RLP78190.1"/>
    <property type="molecule type" value="Genomic_DNA"/>
</dbReference>
<dbReference type="GO" id="GO:0022857">
    <property type="term" value="F:transmembrane transporter activity"/>
    <property type="evidence" value="ECO:0007669"/>
    <property type="project" value="UniProtKB-UniRule"/>
</dbReference>
<proteinExistence type="inferred from homology"/>